<organism evidence="1 2">
    <name type="scientific">Cloeon dipterum</name>
    <dbReference type="NCBI Taxonomy" id="197152"/>
    <lineage>
        <taxon>Eukaryota</taxon>
        <taxon>Metazoa</taxon>
        <taxon>Ecdysozoa</taxon>
        <taxon>Arthropoda</taxon>
        <taxon>Hexapoda</taxon>
        <taxon>Insecta</taxon>
        <taxon>Pterygota</taxon>
        <taxon>Palaeoptera</taxon>
        <taxon>Ephemeroptera</taxon>
        <taxon>Pisciforma</taxon>
        <taxon>Baetidae</taxon>
        <taxon>Cloeon</taxon>
    </lineage>
</organism>
<dbReference type="Proteomes" id="UP000494165">
    <property type="component" value="Unassembled WGS sequence"/>
</dbReference>
<name>A0A8S1DBA0_9INSE</name>
<evidence type="ECO:0000313" key="1">
    <source>
        <dbReference type="EMBL" id="CAB3378698.1"/>
    </source>
</evidence>
<keyword evidence="2" id="KW-1185">Reference proteome</keyword>
<reference evidence="1 2" key="1">
    <citation type="submission" date="2020-04" db="EMBL/GenBank/DDBJ databases">
        <authorList>
            <person name="Alioto T."/>
            <person name="Alioto T."/>
            <person name="Gomez Garrido J."/>
        </authorList>
    </citation>
    <scope>NUCLEOTIDE SEQUENCE [LARGE SCALE GENOMIC DNA]</scope>
</reference>
<gene>
    <name evidence="1" type="ORF">CLODIP_2_CD12000</name>
</gene>
<evidence type="ECO:0000313" key="2">
    <source>
        <dbReference type="Proteomes" id="UP000494165"/>
    </source>
</evidence>
<dbReference type="OrthoDB" id="2882671at2759"/>
<comment type="caution">
    <text evidence="1">The sequence shown here is derived from an EMBL/GenBank/DDBJ whole genome shotgun (WGS) entry which is preliminary data.</text>
</comment>
<proteinExistence type="predicted"/>
<protein>
    <submittedName>
        <fullName evidence="1">Uncharacterized protein</fullName>
    </submittedName>
</protein>
<sequence>MRRLKHFSWENIARDSSNRVAFSSILSAPLLEDVEIFLPNIDFSDNATIIDKIERRDILRNLKIFEMVPSSWFSSVNELDNNASCLKCFTELRNAIDSIIWSRFVRRADMASGVWREKTVT</sequence>
<dbReference type="EMBL" id="CADEPI010000171">
    <property type="protein sequence ID" value="CAB3378698.1"/>
    <property type="molecule type" value="Genomic_DNA"/>
</dbReference>
<dbReference type="AlphaFoldDB" id="A0A8S1DBA0"/>
<accession>A0A8S1DBA0</accession>